<dbReference type="SUPFAM" id="SSF55205">
    <property type="entry name" value="EPT/RTPC-like"/>
    <property type="match status" value="1"/>
</dbReference>
<name>A0A8J2HRN8_COTCN</name>
<dbReference type="GO" id="GO:0005730">
    <property type="term" value="C:nucleolus"/>
    <property type="evidence" value="ECO:0007669"/>
    <property type="project" value="UniProtKB-SubCell"/>
</dbReference>
<evidence type="ECO:0000259" key="6">
    <source>
        <dbReference type="Pfam" id="PF05189"/>
    </source>
</evidence>
<evidence type="ECO:0000256" key="2">
    <source>
        <dbReference type="ARBA" id="ARBA00007089"/>
    </source>
</evidence>
<dbReference type="InterPro" id="IPR000228">
    <property type="entry name" value="RNA3'_term_phos_cyc"/>
</dbReference>
<dbReference type="InterPro" id="IPR036553">
    <property type="entry name" value="RPTC_insert"/>
</dbReference>
<dbReference type="Pfam" id="PF05189">
    <property type="entry name" value="RTC_insert"/>
    <property type="match status" value="1"/>
</dbReference>
<dbReference type="OrthoDB" id="1911237at2759"/>
<accession>A0A8J2HRN8</accession>
<comment type="subcellular location">
    <subcellularLocation>
        <location evidence="1">Nucleus</location>
        <location evidence="1">Nucleolus</location>
    </subcellularLocation>
</comment>
<dbReference type="InterPro" id="IPR023797">
    <property type="entry name" value="RNA3'_phos_cyclase_dom"/>
</dbReference>
<dbReference type="InterPro" id="IPR013791">
    <property type="entry name" value="RNA3'-term_phos_cycl_insert"/>
</dbReference>
<dbReference type="PROSITE" id="PS01287">
    <property type="entry name" value="RTC"/>
    <property type="match status" value="1"/>
</dbReference>
<evidence type="ECO:0000256" key="3">
    <source>
        <dbReference type="ARBA" id="ARBA00022517"/>
    </source>
</evidence>
<keyword evidence="3" id="KW-0690">Ribosome biogenesis</keyword>
<dbReference type="InterPro" id="IPR020719">
    <property type="entry name" value="RNA3'_term_phos_cycl-like_CS"/>
</dbReference>
<reference evidence="7" key="1">
    <citation type="submission" date="2021-04" db="EMBL/GenBank/DDBJ databases">
        <authorList>
            <person name="Chebbi M.A.C M."/>
        </authorList>
    </citation>
    <scope>NUCLEOTIDE SEQUENCE</scope>
</reference>
<dbReference type="GO" id="GO:0004521">
    <property type="term" value="F:RNA endonuclease activity"/>
    <property type="evidence" value="ECO:0007669"/>
    <property type="project" value="TreeGrafter"/>
</dbReference>
<evidence type="ECO:0000313" key="8">
    <source>
        <dbReference type="Proteomes" id="UP000786811"/>
    </source>
</evidence>
<dbReference type="GO" id="GO:0000479">
    <property type="term" value="P:endonucleolytic cleavage of tricistronic rRNA transcript (SSU-rRNA, 5.8S rRNA, LSU-rRNA)"/>
    <property type="evidence" value="ECO:0007669"/>
    <property type="project" value="TreeGrafter"/>
</dbReference>
<organism evidence="7 8">
    <name type="scientific">Cotesia congregata</name>
    <name type="common">Parasitoid wasp</name>
    <name type="synonym">Apanteles congregatus</name>
    <dbReference type="NCBI Taxonomy" id="51543"/>
    <lineage>
        <taxon>Eukaryota</taxon>
        <taxon>Metazoa</taxon>
        <taxon>Ecdysozoa</taxon>
        <taxon>Arthropoda</taxon>
        <taxon>Hexapoda</taxon>
        <taxon>Insecta</taxon>
        <taxon>Pterygota</taxon>
        <taxon>Neoptera</taxon>
        <taxon>Endopterygota</taxon>
        <taxon>Hymenoptera</taxon>
        <taxon>Apocrita</taxon>
        <taxon>Ichneumonoidea</taxon>
        <taxon>Braconidae</taxon>
        <taxon>Microgastrinae</taxon>
        <taxon>Cotesia</taxon>
    </lineage>
</organism>
<comment type="similarity">
    <text evidence="2">Belongs to the RNA 3'-terminal cyclase family. Type 2 subfamily.</text>
</comment>
<dbReference type="PANTHER" id="PTHR11096:SF1">
    <property type="entry name" value="RNA 3'-TERMINAL PHOSPHATE CYCLASE-LIKE PROTEIN"/>
    <property type="match status" value="1"/>
</dbReference>
<evidence type="ECO:0000256" key="4">
    <source>
        <dbReference type="ARBA" id="ARBA00023242"/>
    </source>
</evidence>
<dbReference type="Gene3D" id="3.65.10.20">
    <property type="entry name" value="RNA 3'-terminal phosphate cyclase domain"/>
    <property type="match status" value="1"/>
</dbReference>
<dbReference type="Pfam" id="PF01137">
    <property type="entry name" value="RTC"/>
    <property type="match status" value="1"/>
</dbReference>
<evidence type="ECO:0000313" key="7">
    <source>
        <dbReference type="EMBL" id="CAG5108301.1"/>
    </source>
</evidence>
<dbReference type="InterPro" id="IPR016443">
    <property type="entry name" value="RNA3'_term_phos_cyc_type_2"/>
</dbReference>
<comment type="caution">
    <text evidence="7">The sequence shown here is derived from an EMBL/GenBank/DDBJ whole genome shotgun (WGS) entry which is preliminary data.</text>
</comment>
<dbReference type="Gene3D" id="3.30.360.20">
    <property type="entry name" value="RNA 3'-terminal phosphate cyclase, insert domain"/>
    <property type="match status" value="1"/>
</dbReference>
<dbReference type="NCBIfam" id="TIGR03400">
    <property type="entry name" value="18S_RNA_Rcl1p"/>
    <property type="match status" value="1"/>
</dbReference>
<dbReference type="InterPro" id="IPR037136">
    <property type="entry name" value="RNA3'_phos_cyclase_dom_sf"/>
</dbReference>
<gene>
    <name evidence="7" type="ORF">HICCMSTLAB_LOCUS13169</name>
</gene>
<feature type="domain" description="RNA 3'-terminal phosphate cyclase" evidence="5">
    <location>
        <begin position="6"/>
        <end position="338"/>
    </location>
</feature>
<proteinExistence type="inferred from homology"/>
<feature type="domain" description="RNA 3'-terminal phosphate cyclase insert" evidence="6">
    <location>
        <begin position="182"/>
        <end position="285"/>
    </location>
</feature>
<sequence length="370" mass="41083">MSQPIEYKGCNYLKQRLLLSTLSGKSLKITDIRANKDDPGVRAFEVNLIALLEKLSNGMKVKFNETGTNLRYDPGMLIGGDLVHECNIERGIGYYLEAVMILAPFCKNPVKIKLKGITETCLDPSIDRIKAAGLPVLKKFFTGDSDNIKITIVKRGIAPNGGGEVHFECPVVRFLKPVYFIEIGSLKRIRGVACSMRVAGDRAVIVAKSVKEKLWEHIQKRDTDINIMADPCRKEKSGNSPGFAITLNAETTTGVILSAQACSSKEKNDPEEVGKEAALKLLDELYRNGCVDSVFQSMAIIFMALNRRDVSKMIVGPLTQSAIQTLRDLKDFFSVVFKLDYHKDEDGNNLEQVVLLCMGIEYSNLSKRLL</sequence>
<keyword evidence="4" id="KW-0539">Nucleus</keyword>
<dbReference type="PANTHER" id="PTHR11096">
    <property type="entry name" value="RNA 3' TERMINAL PHOSPHATE CYCLASE"/>
    <property type="match status" value="1"/>
</dbReference>
<dbReference type="EMBL" id="CAJNRD030001124">
    <property type="protein sequence ID" value="CAG5108301.1"/>
    <property type="molecule type" value="Genomic_DNA"/>
</dbReference>
<dbReference type="InterPro" id="IPR013792">
    <property type="entry name" value="RNA3'P_cycl/enolpyr_Trfase_a/b"/>
</dbReference>
<protein>
    <submittedName>
        <fullName evidence="7">Similar to RCL1: RNA 3'-terminal phosphate cyclase-like protein (Bos taurus)</fullName>
    </submittedName>
</protein>
<dbReference type="Proteomes" id="UP000786811">
    <property type="component" value="Unassembled WGS sequence"/>
</dbReference>
<evidence type="ECO:0000256" key="1">
    <source>
        <dbReference type="ARBA" id="ARBA00004604"/>
    </source>
</evidence>
<dbReference type="AlphaFoldDB" id="A0A8J2HRN8"/>
<evidence type="ECO:0000259" key="5">
    <source>
        <dbReference type="Pfam" id="PF01137"/>
    </source>
</evidence>
<keyword evidence="8" id="KW-1185">Reference proteome</keyword>